<feature type="transmembrane region" description="Helical" evidence="1">
    <location>
        <begin position="150"/>
        <end position="170"/>
    </location>
</feature>
<feature type="transmembrane region" description="Helical" evidence="1">
    <location>
        <begin position="69"/>
        <end position="89"/>
    </location>
</feature>
<organism evidence="3 4">
    <name type="scientific">Echinicola strongylocentroti</name>
    <dbReference type="NCBI Taxonomy" id="1795355"/>
    <lineage>
        <taxon>Bacteria</taxon>
        <taxon>Pseudomonadati</taxon>
        <taxon>Bacteroidota</taxon>
        <taxon>Cytophagia</taxon>
        <taxon>Cytophagales</taxon>
        <taxon>Cyclobacteriaceae</taxon>
        <taxon>Echinicola</taxon>
    </lineage>
</organism>
<evidence type="ECO:0000313" key="4">
    <source>
        <dbReference type="Proteomes" id="UP000248688"/>
    </source>
</evidence>
<dbReference type="PANTHER" id="PTHR40407:SF1">
    <property type="entry name" value="HEPARAN-ALPHA-GLUCOSAMINIDE N-ACETYLTRANSFERASE CATALYTIC DOMAIN-CONTAINING PROTEIN"/>
    <property type="match status" value="1"/>
</dbReference>
<keyword evidence="1" id="KW-1133">Transmembrane helix</keyword>
<feature type="transmembrane region" description="Helical" evidence="1">
    <location>
        <begin position="281"/>
        <end position="302"/>
    </location>
</feature>
<dbReference type="KEGG" id="est:DN752_04900"/>
<gene>
    <name evidence="3" type="ORF">DN752_04900</name>
</gene>
<dbReference type="EMBL" id="CP030041">
    <property type="protein sequence ID" value="AWW29520.1"/>
    <property type="molecule type" value="Genomic_DNA"/>
</dbReference>
<evidence type="ECO:0000259" key="2">
    <source>
        <dbReference type="Pfam" id="PF07786"/>
    </source>
</evidence>
<keyword evidence="1" id="KW-0812">Transmembrane</keyword>
<evidence type="ECO:0000313" key="3">
    <source>
        <dbReference type="EMBL" id="AWW29520.1"/>
    </source>
</evidence>
<dbReference type="AlphaFoldDB" id="A0A2Z4IFQ1"/>
<protein>
    <recommendedName>
        <fullName evidence="2">Heparan-alpha-glucosaminide N-acetyltransferase catalytic domain-containing protein</fullName>
    </recommendedName>
</protein>
<dbReference type="OrthoDB" id="508112at2"/>
<dbReference type="PANTHER" id="PTHR40407">
    <property type="entry name" value="MEMBRANE PROTEIN-LIKE PROTEIN"/>
    <property type="match status" value="1"/>
</dbReference>
<evidence type="ECO:0000256" key="1">
    <source>
        <dbReference type="SAM" id="Phobius"/>
    </source>
</evidence>
<feature type="domain" description="Heparan-alpha-glucosaminide N-acetyltransferase catalytic" evidence="2">
    <location>
        <begin position="15"/>
        <end position="159"/>
    </location>
</feature>
<name>A0A2Z4IFQ1_9BACT</name>
<proteinExistence type="predicted"/>
<keyword evidence="4" id="KW-1185">Reference proteome</keyword>
<dbReference type="InterPro" id="IPR012429">
    <property type="entry name" value="HGSNAT_cat"/>
</dbReference>
<feature type="transmembrane region" description="Helical" evidence="1">
    <location>
        <begin position="21"/>
        <end position="40"/>
    </location>
</feature>
<feature type="transmembrane region" description="Helical" evidence="1">
    <location>
        <begin position="46"/>
        <end position="64"/>
    </location>
</feature>
<feature type="transmembrane region" description="Helical" evidence="1">
    <location>
        <begin position="236"/>
        <end position="261"/>
    </location>
</feature>
<feature type="transmembrane region" description="Helical" evidence="1">
    <location>
        <begin position="196"/>
        <end position="215"/>
    </location>
</feature>
<dbReference type="Pfam" id="PF07786">
    <property type="entry name" value="HGSNAT_cat"/>
    <property type="match status" value="1"/>
</dbReference>
<sequence length="322" mass="36509">MYRQTVSNKKLSIMLAKRGGALLLLELAVNNFLYTFDPYYGTTGVFILAMLGISLLLLSVLIYLPSRVLLFLSIMAVFGHHLLDGFHVGETFLLDLLGSLIHEQQFIETKATLFIINYTILPWAPLLWIGYVIGHWFDPTYPKDKRKQKLRFLGIACLLLFIILRISGWYGEASPWLIDANSFPMTLMSFFDLTKYPASLCLLACIFGVMLLLLGSFEDSGTKVTKALTTYGQHSLLIYLFSTLILHLTALVILPIEGISMSAMIIKPESYLLGNELENHGFPLITVYAIWIFAIITLYLLFQQLTFTPRSKTNQQDRITND</sequence>
<accession>A0A2Z4IFQ1</accession>
<dbReference type="Proteomes" id="UP000248688">
    <property type="component" value="Chromosome"/>
</dbReference>
<feature type="transmembrane region" description="Helical" evidence="1">
    <location>
        <begin position="120"/>
        <end position="138"/>
    </location>
</feature>
<reference evidence="3 4" key="1">
    <citation type="submission" date="2018-06" db="EMBL/GenBank/DDBJ databases">
        <title>Echinicola strongylocentroti sp. nov., isolated from a sea urchin Strongylocentrotus intermedius.</title>
        <authorList>
            <person name="Bae S.S."/>
        </authorList>
    </citation>
    <scope>NUCLEOTIDE SEQUENCE [LARGE SCALE GENOMIC DNA]</scope>
    <source>
        <strain evidence="3 4">MEBiC08714</strain>
    </source>
</reference>
<keyword evidence="1" id="KW-0472">Membrane</keyword>